<name>Q2RRK5_RHORT</name>
<sequence>MSFATRLYTMRNGELVGEDAFGNRYYQEKRSALGREGLYRRKRWVFYKGKAEGSKVPAEWHAWLHHTSDAPLATPAAEWAQPHQPNLTGTLGAYVPDGDERAGGRRAAATGDYQPWRP</sequence>
<keyword evidence="3" id="KW-1185">Reference proteome</keyword>
<accession>Q2RRK5</accession>
<dbReference type="InterPro" id="IPR007763">
    <property type="entry name" value="NDUFA12"/>
</dbReference>
<dbReference type="AlphaFoldDB" id="Q2RRK5"/>
<dbReference type="Pfam" id="PF05071">
    <property type="entry name" value="NDUFA12"/>
    <property type="match status" value="1"/>
</dbReference>
<dbReference type="NCBIfam" id="NF006040">
    <property type="entry name" value="PRK08183.1"/>
    <property type="match status" value="1"/>
</dbReference>
<reference evidence="2 3" key="1">
    <citation type="journal article" date="2011" name="Stand. Genomic Sci.">
        <title>Complete genome sequence of Rhodospirillum rubrum type strain (S1).</title>
        <authorList>
            <person name="Munk A.C."/>
            <person name="Copeland A."/>
            <person name="Lucas S."/>
            <person name="Lapidus A."/>
            <person name="Del Rio T.G."/>
            <person name="Barry K."/>
            <person name="Detter J.C."/>
            <person name="Hammon N."/>
            <person name="Israni S."/>
            <person name="Pitluck S."/>
            <person name="Brettin T."/>
            <person name="Bruce D."/>
            <person name="Han C."/>
            <person name="Tapia R."/>
            <person name="Gilna P."/>
            <person name="Schmutz J."/>
            <person name="Larimer F."/>
            <person name="Land M."/>
            <person name="Kyrpides N.C."/>
            <person name="Mavromatis K."/>
            <person name="Richardson P."/>
            <person name="Rohde M."/>
            <person name="Goker M."/>
            <person name="Klenk H.P."/>
            <person name="Zhang Y."/>
            <person name="Roberts G.P."/>
            <person name="Reslewic S."/>
            <person name="Schwartz D.C."/>
        </authorList>
    </citation>
    <scope>NUCLEOTIDE SEQUENCE [LARGE SCALE GENOMIC DNA]</scope>
    <source>
        <strain evidence="3">ATCC 11170 / ATH 1.1.1 / DSM 467 / LMG 4362 / NCIMB 8255 / S1</strain>
    </source>
</reference>
<organism evidence="2 3">
    <name type="scientific">Rhodospirillum rubrum (strain ATCC 11170 / ATH 1.1.1 / DSM 467 / LMG 4362 / NCIMB 8255 / S1)</name>
    <dbReference type="NCBI Taxonomy" id="269796"/>
    <lineage>
        <taxon>Bacteria</taxon>
        <taxon>Pseudomonadati</taxon>
        <taxon>Pseudomonadota</taxon>
        <taxon>Alphaproteobacteria</taxon>
        <taxon>Rhodospirillales</taxon>
        <taxon>Rhodospirillaceae</taxon>
        <taxon>Rhodospirillum</taxon>
    </lineage>
</organism>
<evidence type="ECO:0000313" key="2">
    <source>
        <dbReference type="EMBL" id="ABC23240.1"/>
    </source>
</evidence>
<dbReference type="EnsemblBacteria" id="ABC23240">
    <property type="protein sequence ID" value="ABC23240"/>
    <property type="gene ID" value="Rru_A2440"/>
</dbReference>
<dbReference type="PATRIC" id="fig|269796.9.peg.2544"/>
<gene>
    <name evidence="2" type="ordered locus">Rru_A2440</name>
</gene>
<evidence type="ECO:0000256" key="1">
    <source>
        <dbReference type="SAM" id="MobiDB-lite"/>
    </source>
</evidence>
<feature type="region of interest" description="Disordered" evidence="1">
    <location>
        <begin position="82"/>
        <end position="118"/>
    </location>
</feature>
<dbReference type="STRING" id="269796.Rru_A2440"/>
<dbReference type="GO" id="GO:0045271">
    <property type="term" value="C:respiratory chain complex I"/>
    <property type="evidence" value="ECO:0007669"/>
    <property type="project" value="InterPro"/>
</dbReference>
<evidence type="ECO:0000313" key="3">
    <source>
        <dbReference type="Proteomes" id="UP000001929"/>
    </source>
</evidence>
<dbReference type="HOGENOM" id="CLU_110455_4_0_5"/>
<dbReference type="GO" id="GO:0006979">
    <property type="term" value="P:response to oxidative stress"/>
    <property type="evidence" value="ECO:0007669"/>
    <property type="project" value="TreeGrafter"/>
</dbReference>
<protein>
    <submittedName>
        <fullName evidence="2">NADH:ubiquinone oxidoreductase 17.2 kD subunit</fullName>
    </submittedName>
</protein>
<dbReference type="PhylomeDB" id="Q2RRK5"/>
<dbReference type="PANTHER" id="PTHR12910:SF2">
    <property type="entry name" value="NADH DEHYDROGENASE [UBIQUINONE] 1 ALPHA SUBCOMPLEX SUBUNIT 12"/>
    <property type="match status" value="1"/>
</dbReference>
<dbReference type="RefSeq" id="WP_011390193.1">
    <property type="nucleotide sequence ID" value="NC_007643.1"/>
</dbReference>
<dbReference type="eggNOG" id="COG3761">
    <property type="taxonomic scope" value="Bacteria"/>
</dbReference>
<proteinExistence type="predicted"/>
<dbReference type="Proteomes" id="UP000001929">
    <property type="component" value="Chromosome"/>
</dbReference>
<dbReference type="PANTHER" id="PTHR12910">
    <property type="entry name" value="NADH-UBIQUINONE OXIDOREDUCTASE SUBUNIT B17.2"/>
    <property type="match status" value="1"/>
</dbReference>
<dbReference type="EMBL" id="CP000230">
    <property type="protein sequence ID" value="ABC23240.1"/>
    <property type="molecule type" value="Genomic_DNA"/>
</dbReference>
<dbReference type="KEGG" id="rru:Rru_A2440"/>